<keyword evidence="1" id="KW-0812">Transmembrane</keyword>
<dbReference type="PATRIC" id="fig|451644.5.peg.499"/>
<feature type="transmembrane region" description="Helical" evidence="1">
    <location>
        <begin position="53"/>
        <end position="72"/>
    </location>
</feature>
<evidence type="ECO:0000313" key="2">
    <source>
        <dbReference type="EMBL" id="KMV20548.1"/>
    </source>
</evidence>
<organism evidence="2 3">
    <name type="scientific">Mycolicibacterium conceptionense</name>
    <dbReference type="NCBI Taxonomy" id="451644"/>
    <lineage>
        <taxon>Bacteria</taxon>
        <taxon>Bacillati</taxon>
        <taxon>Actinomycetota</taxon>
        <taxon>Actinomycetes</taxon>
        <taxon>Mycobacteriales</taxon>
        <taxon>Mycobacteriaceae</taxon>
        <taxon>Mycolicibacterium</taxon>
    </lineage>
</organism>
<proteinExistence type="predicted"/>
<reference evidence="2 3" key="1">
    <citation type="submission" date="2015-06" db="EMBL/GenBank/DDBJ databases">
        <title>Genome sequence of Mycobacterium conceptionense strain MLE.</title>
        <authorList>
            <person name="Greninger A.L."/>
            <person name="Cunningham G."/>
            <person name="Chiu C.Y."/>
            <person name="Miller S."/>
        </authorList>
    </citation>
    <scope>NUCLEOTIDE SEQUENCE [LARGE SCALE GENOMIC DNA]</scope>
    <source>
        <strain evidence="2 3">MLE</strain>
    </source>
</reference>
<sequence length="154" mass="16703">MGVAMPRSTPEARRRTRAFARVLGPYVAVATLIIAIRLPDLAGLLGGLFDNAVLPWMLGAAMLMMGLIVIAFHQYWYSVTAALISLFGWFVALRGFAMMAIPSAIDTGANATISSPGALLAARIFFLLLTAMGLWLTYVGWRRERTPEENTVAA</sequence>
<dbReference type="AlphaFoldDB" id="A0A0J8UGC9"/>
<keyword evidence="1" id="KW-1133">Transmembrane helix</keyword>
<comment type="caution">
    <text evidence="2">The sequence shown here is derived from an EMBL/GenBank/DDBJ whole genome shotgun (WGS) entry which is preliminary data.</text>
</comment>
<evidence type="ECO:0000313" key="3">
    <source>
        <dbReference type="Proteomes" id="UP000037594"/>
    </source>
</evidence>
<keyword evidence="1" id="KW-0472">Membrane</keyword>
<name>A0A0J8UGC9_9MYCO</name>
<accession>A0A0J8UGC9</accession>
<gene>
    <name evidence="2" type="ORF">ACT17_02490</name>
</gene>
<dbReference type="Proteomes" id="UP000037594">
    <property type="component" value="Unassembled WGS sequence"/>
</dbReference>
<feature type="transmembrane region" description="Helical" evidence="1">
    <location>
        <begin position="20"/>
        <end position="38"/>
    </location>
</feature>
<feature type="transmembrane region" description="Helical" evidence="1">
    <location>
        <begin position="79"/>
        <end position="101"/>
    </location>
</feature>
<feature type="transmembrane region" description="Helical" evidence="1">
    <location>
        <begin position="121"/>
        <end position="141"/>
    </location>
</feature>
<dbReference type="EMBL" id="LFOD01000001">
    <property type="protein sequence ID" value="KMV20548.1"/>
    <property type="molecule type" value="Genomic_DNA"/>
</dbReference>
<protein>
    <submittedName>
        <fullName evidence="2">Uncharacterized protein</fullName>
    </submittedName>
</protein>
<evidence type="ECO:0000256" key="1">
    <source>
        <dbReference type="SAM" id="Phobius"/>
    </source>
</evidence>